<feature type="domain" description="Endonuclease/exonuclease/phosphatase" evidence="1">
    <location>
        <begin position="6"/>
        <end position="238"/>
    </location>
</feature>
<name>A0A1F7GZ73_9BACT</name>
<reference evidence="2 3" key="1">
    <citation type="journal article" date="2016" name="Nat. Commun.">
        <title>Thousands of microbial genomes shed light on interconnected biogeochemical processes in an aquifer system.</title>
        <authorList>
            <person name="Anantharaman K."/>
            <person name="Brown C.T."/>
            <person name="Hug L.A."/>
            <person name="Sharon I."/>
            <person name="Castelle C.J."/>
            <person name="Probst A.J."/>
            <person name="Thomas B.C."/>
            <person name="Singh A."/>
            <person name="Wilkins M.J."/>
            <person name="Karaoz U."/>
            <person name="Brodie E.L."/>
            <person name="Williams K.H."/>
            <person name="Hubbard S.S."/>
            <person name="Banfield J.F."/>
        </authorList>
    </citation>
    <scope>NUCLEOTIDE SEQUENCE [LARGE SCALE GENOMIC DNA]</scope>
</reference>
<accession>A0A1F7GZ73</accession>
<sequence length="247" mass="28896">MLIKLLHWNIWFKEKIENIVELLKEYQPDIICLNELSRGLEYNDRKNTVKFVADYLGYNYFFHEGMVWKGDGNRVAGNGIFSKFPIIKSLYVNTSTPIRRGEIERYGSVYVETKMKAFDDILTIGTDHLIYFSEFKETEDKIRETDRLVEIIKKKKSKYVISGDLNVPPTSNTIRRVEKHLSSSGPNHEEKTAFTKDADIPDYAGWKTGFEWRLDYVFATKDMKIKSAKILKTEFSDHLPILVEFEV</sequence>
<dbReference type="PANTHER" id="PTHR14859">
    <property type="entry name" value="CALCOFLUOR WHITE HYPERSENSITIVE PROTEIN PRECURSOR"/>
    <property type="match status" value="1"/>
</dbReference>
<organism evidence="2 3">
    <name type="scientific">Candidatus Roizmanbacteria bacterium RIFCSPHIGHO2_02_FULL_38_11</name>
    <dbReference type="NCBI Taxonomy" id="1802039"/>
    <lineage>
        <taxon>Bacteria</taxon>
        <taxon>Candidatus Roizmaniibacteriota</taxon>
    </lineage>
</organism>
<evidence type="ECO:0000313" key="2">
    <source>
        <dbReference type="EMBL" id="OGK24054.1"/>
    </source>
</evidence>
<dbReference type="Pfam" id="PF03372">
    <property type="entry name" value="Exo_endo_phos"/>
    <property type="match status" value="1"/>
</dbReference>
<evidence type="ECO:0000313" key="3">
    <source>
        <dbReference type="Proteomes" id="UP000177913"/>
    </source>
</evidence>
<dbReference type="Proteomes" id="UP000177913">
    <property type="component" value="Unassembled WGS sequence"/>
</dbReference>
<evidence type="ECO:0000259" key="1">
    <source>
        <dbReference type="Pfam" id="PF03372"/>
    </source>
</evidence>
<dbReference type="AlphaFoldDB" id="A0A1F7GZ73"/>
<dbReference type="SUPFAM" id="SSF56219">
    <property type="entry name" value="DNase I-like"/>
    <property type="match status" value="1"/>
</dbReference>
<gene>
    <name evidence="2" type="ORF">A3C25_05060</name>
</gene>
<dbReference type="GO" id="GO:0016020">
    <property type="term" value="C:membrane"/>
    <property type="evidence" value="ECO:0007669"/>
    <property type="project" value="GOC"/>
</dbReference>
<dbReference type="InterPro" id="IPR051916">
    <property type="entry name" value="GPI-anchor_lipid_remodeler"/>
</dbReference>
<dbReference type="InterPro" id="IPR036691">
    <property type="entry name" value="Endo/exonu/phosph_ase_sf"/>
</dbReference>
<comment type="caution">
    <text evidence="2">The sequence shown here is derived from an EMBL/GenBank/DDBJ whole genome shotgun (WGS) entry which is preliminary data.</text>
</comment>
<dbReference type="PANTHER" id="PTHR14859:SF1">
    <property type="entry name" value="PGAP2-INTERACTING PROTEIN"/>
    <property type="match status" value="1"/>
</dbReference>
<protein>
    <recommendedName>
        <fullName evidence="1">Endonuclease/exonuclease/phosphatase domain-containing protein</fullName>
    </recommendedName>
</protein>
<dbReference type="GO" id="GO:0006506">
    <property type="term" value="P:GPI anchor biosynthetic process"/>
    <property type="evidence" value="ECO:0007669"/>
    <property type="project" value="TreeGrafter"/>
</dbReference>
<dbReference type="InterPro" id="IPR005135">
    <property type="entry name" value="Endo/exonuclease/phosphatase"/>
</dbReference>
<dbReference type="Gene3D" id="3.60.10.10">
    <property type="entry name" value="Endonuclease/exonuclease/phosphatase"/>
    <property type="match status" value="1"/>
</dbReference>
<dbReference type="EMBL" id="MFZO01000039">
    <property type="protein sequence ID" value="OGK24054.1"/>
    <property type="molecule type" value="Genomic_DNA"/>
</dbReference>
<dbReference type="GO" id="GO:0003824">
    <property type="term" value="F:catalytic activity"/>
    <property type="evidence" value="ECO:0007669"/>
    <property type="project" value="InterPro"/>
</dbReference>
<proteinExistence type="predicted"/>